<dbReference type="STRING" id="1344418.A0A1D2VGZ2"/>
<comment type="similarity">
    <text evidence="1">Belongs to the C/M/P thioester hydrolase family.</text>
</comment>
<keyword evidence="6" id="KW-1185">Reference proteome</keyword>
<evidence type="ECO:0000259" key="3">
    <source>
        <dbReference type="Pfam" id="PF02551"/>
    </source>
</evidence>
<dbReference type="SUPFAM" id="SSF54637">
    <property type="entry name" value="Thioesterase/thiol ester dehydrase-isomerase"/>
    <property type="match status" value="2"/>
</dbReference>
<dbReference type="OrthoDB" id="68328at2759"/>
<evidence type="ECO:0000256" key="2">
    <source>
        <dbReference type="ARBA" id="ARBA00022801"/>
    </source>
</evidence>
<dbReference type="CDD" id="cd03444">
    <property type="entry name" value="Thioesterase_II_repeat1"/>
    <property type="match status" value="1"/>
</dbReference>
<dbReference type="Gene3D" id="2.40.160.210">
    <property type="entry name" value="Acyl-CoA thioesterase, double hotdog domain"/>
    <property type="match status" value="1"/>
</dbReference>
<dbReference type="Proteomes" id="UP000095038">
    <property type="component" value="Unassembled WGS sequence"/>
</dbReference>
<dbReference type="EMBL" id="KV454481">
    <property type="protein sequence ID" value="ODV60869.1"/>
    <property type="molecule type" value="Genomic_DNA"/>
</dbReference>
<protein>
    <submittedName>
        <fullName evidence="5">Thioesterase/thiol ester dehydrase-isomerase</fullName>
    </submittedName>
</protein>
<dbReference type="InterPro" id="IPR025652">
    <property type="entry name" value="TesB_C"/>
</dbReference>
<name>A0A1D2VGZ2_9ASCO</name>
<evidence type="ECO:0000313" key="6">
    <source>
        <dbReference type="Proteomes" id="UP000095038"/>
    </source>
</evidence>
<dbReference type="GO" id="GO:0006637">
    <property type="term" value="P:acyl-CoA metabolic process"/>
    <property type="evidence" value="ECO:0007669"/>
    <property type="project" value="InterPro"/>
</dbReference>
<dbReference type="FunCoup" id="A0A1D2VGZ2">
    <property type="interactions" value="174"/>
</dbReference>
<feature type="domain" description="Acyl-CoA thioesterase-like N-terminal HotDog" evidence="4">
    <location>
        <begin position="33"/>
        <end position="115"/>
    </location>
</feature>
<keyword evidence="5" id="KW-0413">Isomerase</keyword>
<dbReference type="PANTHER" id="PTHR11066:SF34">
    <property type="entry name" value="ACYL-COENZYME A THIOESTERASE 8"/>
    <property type="match status" value="1"/>
</dbReference>
<sequence>MKSTLETQLSVVAQGNNHFKSNGYLHVPGANRGIFGGTLIAKSLLSAARTLPVNVQTGTSDFKQHSIHNTFVLGGDSSIDLQFRVERIRDGRNFVTREVKAYQNGAVIFISIISFKNVGNPQGSMSSLGPQLKYQPMLDLDGIAEVDECISVQDIDFDARIRKSFESDPLEVRFPREYFDDVDNVDDVEDGSLKNKRDKKHRNSYKMRALLFRPSLAVYLRKMYYWIRVKPRIQNHCEFNQIGVSYLSDAFFLLCVMPLSDRKLYSSLFSVSMDHSIYFNMDLDHESDYRCDEWMVFVVDSPKSSNGLSLVTGQIYRSDGKLIAYIVQEGLVSIKDGILSKL</sequence>
<organism evidence="5 6">
    <name type="scientific">Ascoidea rubescens DSM 1968</name>
    <dbReference type="NCBI Taxonomy" id="1344418"/>
    <lineage>
        <taxon>Eukaryota</taxon>
        <taxon>Fungi</taxon>
        <taxon>Dikarya</taxon>
        <taxon>Ascomycota</taxon>
        <taxon>Saccharomycotina</taxon>
        <taxon>Saccharomycetes</taxon>
        <taxon>Ascoideaceae</taxon>
        <taxon>Ascoidea</taxon>
    </lineage>
</organism>
<dbReference type="InterPro" id="IPR049449">
    <property type="entry name" value="TesB_ACOT8-like_N"/>
</dbReference>
<dbReference type="InParanoid" id="A0A1D2VGZ2"/>
<dbReference type="InterPro" id="IPR042171">
    <property type="entry name" value="Acyl-CoA_hotdog"/>
</dbReference>
<dbReference type="GO" id="GO:0009062">
    <property type="term" value="P:fatty acid catabolic process"/>
    <property type="evidence" value="ECO:0007669"/>
    <property type="project" value="TreeGrafter"/>
</dbReference>
<evidence type="ECO:0000313" key="5">
    <source>
        <dbReference type="EMBL" id="ODV60869.1"/>
    </source>
</evidence>
<dbReference type="InterPro" id="IPR029069">
    <property type="entry name" value="HotDog_dom_sf"/>
</dbReference>
<dbReference type="Pfam" id="PF13622">
    <property type="entry name" value="4HBT_3"/>
    <property type="match status" value="1"/>
</dbReference>
<dbReference type="GeneID" id="30967022"/>
<dbReference type="AlphaFoldDB" id="A0A1D2VGZ2"/>
<proteinExistence type="inferred from homology"/>
<keyword evidence="2" id="KW-0378">Hydrolase</keyword>
<dbReference type="CDD" id="cd03445">
    <property type="entry name" value="Thioesterase_II_repeat2"/>
    <property type="match status" value="1"/>
</dbReference>
<dbReference type="PANTHER" id="PTHR11066">
    <property type="entry name" value="ACYL-COA THIOESTERASE"/>
    <property type="match status" value="1"/>
</dbReference>
<reference evidence="6" key="1">
    <citation type="submission" date="2016-05" db="EMBL/GenBank/DDBJ databases">
        <title>Comparative genomics of biotechnologically important yeasts.</title>
        <authorList>
            <consortium name="DOE Joint Genome Institute"/>
            <person name="Riley R."/>
            <person name="Haridas S."/>
            <person name="Wolfe K.H."/>
            <person name="Lopes M.R."/>
            <person name="Hittinger C.T."/>
            <person name="Goker M."/>
            <person name="Salamov A."/>
            <person name="Wisecaver J."/>
            <person name="Long T.M."/>
            <person name="Aerts A.L."/>
            <person name="Barry K."/>
            <person name="Choi C."/>
            <person name="Clum A."/>
            <person name="Coughlan A.Y."/>
            <person name="Deshpande S."/>
            <person name="Douglass A.P."/>
            <person name="Hanson S.J."/>
            <person name="Klenk H.-P."/>
            <person name="Labutti K."/>
            <person name="Lapidus A."/>
            <person name="Lindquist E."/>
            <person name="Lipzen A."/>
            <person name="Meier-Kolthoff J.P."/>
            <person name="Ohm R.A."/>
            <person name="Otillar R.P."/>
            <person name="Pangilinan J."/>
            <person name="Peng Y."/>
            <person name="Rokas A."/>
            <person name="Rosa C.A."/>
            <person name="Scheuner C."/>
            <person name="Sibirny A.A."/>
            <person name="Slot J.C."/>
            <person name="Stielow J.B."/>
            <person name="Sun H."/>
            <person name="Kurtzman C.P."/>
            <person name="Blackwell M."/>
            <person name="Grigoriev I.V."/>
            <person name="Jeffries T.W."/>
        </authorList>
    </citation>
    <scope>NUCLEOTIDE SEQUENCE [LARGE SCALE GENOMIC DNA]</scope>
    <source>
        <strain evidence="6">DSM 1968</strain>
    </source>
</reference>
<evidence type="ECO:0000259" key="4">
    <source>
        <dbReference type="Pfam" id="PF13622"/>
    </source>
</evidence>
<dbReference type="GO" id="GO:0005782">
    <property type="term" value="C:peroxisomal matrix"/>
    <property type="evidence" value="ECO:0007669"/>
    <property type="project" value="TreeGrafter"/>
</dbReference>
<dbReference type="Pfam" id="PF02551">
    <property type="entry name" value="Acyl_CoA_thio"/>
    <property type="match status" value="1"/>
</dbReference>
<dbReference type="InterPro" id="IPR003703">
    <property type="entry name" value="Acyl_CoA_thio"/>
</dbReference>
<dbReference type="RefSeq" id="XP_020047176.1">
    <property type="nucleotide sequence ID" value="XM_020193386.1"/>
</dbReference>
<dbReference type="GO" id="GO:0047617">
    <property type="term" value="F:fatty acyl-CoA hydrolase activity"/>
    <property type="evidence" value="ECO:0007669"/>
    <property type="project" value="InterPro"/>
</dbReference>
<gene>
    <name evidence="5" type="ORF">ASCRUDRAFT_76227</name>
</gene>
<accession>A0A1D2VGZ2</accession>
<evidence type="ECO:0000256" key="1">
    <source>
        <dbReference type="ARBA" id="ARBA00006538"/>
    </source>
</evidence>
<feature type="domain" description="Acyl-CoA thioesterase 2 C-terminal" evidence="3">
    <location>
        <begin position="224"/>
        <end position="331"/>
    </location>
</feature>
<dbReference type="GO" id="GO:0016853">
    <property type="term" value="F:isomerase activity"/>
    <property type="evidence" value="ECO:0007669"/>
    <property type="project" value="UniProtKB-KW"/>
</dbReference>